<evidence type="ECO:0000256" key="1">
    <source>
        <dbReference type="ARBA" id="ARBA00004123"/>
    </source>
</evidence>
<evidence type="ECO:0000256" key="10">
    <source>
        <dbReference type="ARBA" id="ARBA00031338"/>
    </source>
</evidence>
<proteinExistence type="inferred from homology"/>
<evidence type="ECO:0000256" key="7">
    <source>
        <dbReference type="ARBA" id="ARBA00022786"/>
    </source>
</evidence>
<dbReference type="PANTHER" id="PTHR28672">
    <property type="entry name" value="ANAPHASE-PROMOTING COMPLEX SUBUNIT 13"/>
    <property type="match status" value="1"/>
</dbReference>
<evidence type="ECO:0000313" key="14">
    <source>
        <dbReference type="Proteomes" id="UP000593567"/>
    </source>
</evidence>
<evidence type="ECO:0000256" key="4">
    <source>
        <dbReference type="ARBA" id="ARBA00013935"/>
    </source>
</evidence>
<keyword evidence="7" id="KW-0833">Ubl conjugation pathway</keyword>
<keyword evidence="5" id="KW-0132">Cell division</keyword>
<dbReference type="PANTHER" id="PTHR28672:SF1">
    <property type="entry name" value="ANAPHASE-PROMOTING COMPLEX SUBUNIT 13"/>
    <property type="match status" value="1"/>
</dbReference>
<keyword evidence="8" id="KW-0539">Nucleus</keyword>
<evidence type="ECO:0000256" key="11">
    <source>
        <dbReference type="ARBA" id="ARBA00045696"/>
    </source>
</evidence>
<evidence type="ECO:0000313" key="13">
    <source>
        <dbReference type="EMBL" id="KAF6023256.1"/>
    </source>
</evidence>
<dbReference type="GO" id="GO:0051301">
    <property type="term" value="P:cell division"/>
    <property type="evidence" value="ECO:0007669"/>
    <property type="project" value="UniProtKB-KW"/>
</dbReference>
<evidence type="ECO:0000256" key="2">
    <source>
        <dbReference type="ARBA" id="ARBA00004906"/>
    </source>
</evidence>
<evidence type="ECO:0000256" key="5">
    <source>
        <dbReference type="ARBA" id="ARBA00022618"/>
    </source>
</evidence>
<dbReference type="InterPro" id="IPR008401">
    <property type="entry name" value="Apc13"/>
</dbReference>
<name>A0A7J7JCA4_BUGNE</name>
<dbReference type="EMBL" id="VXIV02002740">
    <property type="protein sequence ID" value="KAF6023256.1"/>
    <property type="molecule type" value="Genomic_DNA"/>
</dbReference>
<accession>A0A7J7JCA4</accession>
<dbReference type="OrthoDB" id="25675at2759"/>
<keyword evidence="9" id="KW-0131">Cell cycle</keyword>
<evidence type="ECO:0000256" key="8">
    <source>
        <dbReference type="ARBA" id="ARBA00023242"/>
    </source>
</evidence>
<keyword evidence="6" id="KW-0498">Mitosis</keyword>
<dbReference type="Proteomes" id="UP000593567">
    <property type="component" value="Unassembled WGS sequence"/>
</dbReference>
<comment type="similarity">
    <text evidence="3">Belongs to the APC13 family.</text>
</comment>
<comment type="caution">
    <text evidence="13">The sequence shown here is derived from an EMBL/GenBank/DDBJ whole genome shotgun (WGS) entry which is preliminary data.</text>
</comment>
<reference evidence="13" key="1">
    <citation type="submission" date="2020-06" db="EMBL/GenBank/DDBJ databases">
        <title>Draft genome of Bugula neritina, a colonial animal packing powerful symbionts and potential medicines.</title>
        <authorList>
            <person name="Rayko M."/>
        </authorList>
    </citation>
    <scope>NUCLEOTIDE SEQUENCE [LARGE SCALE GENOMIC DNA]</scope>
    <source>
        <strain evidence="13">Kwan_BN1</strain>
    </source>
</reference>
<comment type="function">
    <text evidence="11">Component of the anaphase promoting complex/cyclosome (APC/C), a cell cycle-regulated E3 ubiquitin ligase that controls progression through mitosis and the G1 phase of the cell cycle. The APC/C complex acts by mediating ubiquitination and subsequent degradation of target proteins: it mainly mediates the formation of 'Lys-11'-linked polyubiquitin chains and, to a lower extent, the formation of 'Lys-48'- and 'Lys-63'-linked polyubiquitin chains. The APC/C complex catalyzes assembly of branched 'Lys-11'-/'Lys-48'-linked branched ubiquitin chains on target proteins.</text>
</comment>
<organism evidence="13 14">
    <name type="scientific">Bugula neritina</name>
    <name type="common">Brown bryozoan</name>
    <name type="synonym">Sertularia neritina</name>
    <dbReference type="NCBI Taxonomy" id="10212"/>
    <lineage>
        <taxon>Eukaryota</taxon>
        <taxon>Metazoa</taxon>
        <taxon>Spiralia</taxon>
        <taxon>Lophotrochozoa</taxon>
        <taxon>Bryozoa</taxon>
        <taxon>Gymnolaemata</taxon>
        <taxon>Cheilostomatida</taxon>
        <taxon>Flustrina</taxon>
        <taxon>Buguloidea</taxon>
        <taxon>Bugulidae</taxon>
        <taxon>Bugula</taxon>
    </lineage>
</organism>
<protein>
    <recommendedName>
        <fullName evidence="4">Anaphase-promoting complex subunit 13</fullName>
    </recommendedName>
    <alternativeName>
        <fullName evidence="10">Cyclosome subunit 13</fullName>
    </alternativeName>
</protein>
<evidence type="ECO:0000256" key="3">
    <source>
        <dbReference type="ARBA" id="ARBA00006940"/>
    </source>
</evidence>
<dbReference type="GO" id="GO:0070979">
    <property type="term" value="P:protein K11-linked ubiquitination"/>
    <property type="evidence" value="ECO:0007669"/>
    <property type="project" value="TreeGrafter"/>
</dbReference>
<dbReference type="AlphaFoldDB" id="A0A7J7JCA4"/>
<dbReference type="GO" id="GO:0005680">
    <property type="term" value="C:anaphase-promoting complex"/>
    <property type="evidence" value="ECO:0007669"/>
    <property type="project" value="InterPro"/>
</dbReference>
<feature type="region of interest" description="Disordered" evidence="12">
    <location>
        <begin position="33"/>
        <end position="57"/>
    </location>
</feature>
<evidence type="ECO:0000256" key="6">
    <source>
        <dbReference type="ARBA" id="ARBA00022776"/>
    </source>
</evidence>
<sequence length="77" mass="8697">MSDSQCRSSRHLIDIVDPRWRSEALPFEDIAVPHAELPDPEPDSNGQPTETLSEQEKKWSDLALQLLNQHITSSTSN</sequence>
<comment type="subcellular location">
    <subcellularLocation>
        <location evidence="1">Nucleus</location>
    </subcellularLocation>
</comment>
<evidence type="ECO:0000256" key="9">
    <source>
        <dbReference type="ARBA" id="ARBA00023306"/>
    </source>
</evidence>
<evidence type="ECO:0000256" key="12">
    <source>
        <dbReference type="SAM" id="MobiDB-lite"/>
    </source>
</evidence>
<comment type="pathway">
    <text evidence="2">Protein modification; protein ubiquitination.</text>
</comment>
<dbReference type="Pfam" id="PF05839">
    <property type="entry name" value="Apc13p"/>
    <property type="match status" value="1"/>
</dbReference>
<gene>
    <name evidence="13" type="ORF">EB796_018443</name>
</gene>
<keyword evidence="14" id="KW-1185">Reference proteome</keyword>